<feature type="domain" description="Helitron helicase-like" evidence="1">
    <location>
        <begin position="16"/>
        <end position="67"/>
    </location>
</feature>
<dbReference type="OMA" id="NCMEMNE"/>
<dbReference type="OrthoDB" id="10055660at2759"/>
<reference evidence="3" key="2">
    <citation type="submission" date="2014-09" db="EMBL/GenBank/DDBJ databases">
        <authorList>
            <person name="Martin A.A."/>
        </authorList>
    </citation>
    <scope>NUCLEOTIDE SEQUENCE</scope>
    <source>
        <strain evidence="3">ED321</strain>
    </source>
</reference>
<keyword evidence="2" id="KW-0378">Hydrolase</keyword>
<dbReference type="WBParaSite" id="SRAE_0000044500.1">
    <property type="protein sequence ID" value="SRAE_0000044500.1"/>
    <property type="gene ID" value="WBGene00256189"/>
</dbReference>
<evidence type="ECO:0000313" key="2">
    <source>
        <dbReference type="EMBL" id="CEF61319.1"/>
    </source>
</evidence>
<dbReference type="Proteomes" id="UP000035682">
    <property type="component" value="Unplaced"/>
</dbReference>
<dbReference type="Pfam" id="PF14214">
    <property type="entry name" value="Helitron_like_N"/>
    <property type="match status" value="1"/>
</dbReference>
<dbReference type="AlphaFoldDB" id="A0A090L1H6"/>
<evidence type="ECO:0000313" key="3">
    <source>
        <dbReference type="Proteomes" id="UP000035682"/>
    </source>
</evidence>
<keyword evidence="3" id="KW-1185">Reference proteome</keyword>
<dbReference type="RefSeq" id="XP_024500528.1">
    <property type="nucleotide sequence ID" value="XM_024646336.1"/>
</dbReference>
<reference evidence="4" key="3">
    <citation type="submission" date="2020-12" db="UniProtKB">
        <authorList>
            <consortium name="WormBaseParasite"/>
        </authorList>
    </citation>
    <scope>IDENTIFICATION</scope>
</reference>
<sequence length="165" mass="19552">MYRKPDLFITFKCFKTTDKPDIVVRVFSMKFYELITMLKKGFFGKEQHLFYSVEVQKKRLPHAHILLKIKNFQKSSSNIDKIVCAELPDQKKDPHLFDYVVRHMLHQNCMEMNEKFVCWRLSKNKCSNIPQSKIFKGNDIEFFETISHSNHIDISKNCNSVILAT</sequence>
<keyword evidence="2" id="KW-0067">ATP-binding</keyword>
<gene>
    <name evidence="2 4 5" type="ORF">SRAE_0000044500</name>
</gene>
<protein>
    <submittedName>
        <fullName evidence="2 4">Helitron helicase-like domain-containing protein</fullName>
    </submittedName>
</protein>
<organism evidence="2">
    <name type="scientific">Strongyloides ratti</name>
    <name type="common">Parasitic roundworm</name>
    <dbReference type="NCBI Taxonomy" id="34506"/>
    <lineage>
        <taxon>Eukaryota</taxon>
        <taxon>Metazoa</taxon>
        <taxon>Ecdysozoa</taxon>
        <taxon>Nematoda</taxon>
        <taxon>Chromadorea</taxon>
        <taxon>Rhabditida</taxon>
        <taxon>Tylenchina</taxon>
        <taxon>Panagrolaimomorpha</taxon>
        <taxon>Strongyloidoidea</taxon>
        <taxon>Strongyloididae</taxon>
        <taxon>Strongyloides</taxon>
    </lineage>
</organism>
<name>A0A090L1H6_STRRB</name>
<dbReference type="GO" id="GO:0004386">
    <property type="term" value="F:helicase activity"/>
    <property type="evidence" value="ECO:0007669"/>
    <property type="project" value="UniProtKB-KW"/>
</dbReference>
<evidence type="ECO:0000259" key="1">
    <source>
        <dbReference type="Pfam" id="PF14214"/>
    </source>
</evidence>
<keyword evidence="2" id="KW-0547">Nucleotide-binding</keyword>
<dbReference type="InterPro" id="IPR025476">
    <property type="entry name" value="Helitron_helicase-like"/>
</dbReference>
<evidence type="ECO:0000313" key="5">
    <source>
        <dbReference type="WormBase" id="SRAE_0000044500"/>
    </source>
</evidence>
<keyword evidence="2" id="KW-0347">Helicase</keyword>
<evidence type="ECO:0000313" key="4">
    <source>
        <dbReference type="WBParaSite" id="SRAE_0000044500.1"/>
    </source>
</evidence>
<dbReference type="WormBase" id="SRAE_0000044500">
    <property type="protein sequence ID" value="SRP01064"/>
    <property type="gene ID" value="WBGene00256189"/>
</dbReference>
<dbReference type="CTD" id="36373687"/>
<proteinExistence type="predicted"/>
<reference evidence="2" key="1">
    <citation type="submission" date="2014-09" db="EMBL/GenBank/DDBJ databases">
        <authorList>
            <person name="Aslett A.Martin."/>
        </authorList>
    </citation>
    <scope>NUCLEOTIDE SEQUENCE</scope>
    <source>
        <strain evidence="2">ED321 Heterogonic</strain>
    </source>
</reference>
<dbReference type="EMBL" id="LN609407">
    <property type="protein sequence ID" value="CEF61319.1"/>
    <property type="molecule type" value="Genomic_DNA"/>
</dbReference>
<dbReference type="GeneID" id="36373687"/>
<accession>A0A090L1H6</accession>